<dbReference type="VEuPathDB" id="CryptoDB:Vbra_12398"/>
<dbReference type="InterPro" id="IPR015946">
    <property type="entry name" value="KH_dom-like_a/b"/>
</dbReference>
<evidence type="ECO:0000313" key="3">
    <source>
        <dbReference type="Proteomes" id="UP000041254"/>
    </source>
</evidence>
<accession>A0A0G4EL95</accession>
<dbReference type="Proteomes" id="UP000041254">
    <property type="component" value="Unassembled WGS sequence"/>
</dbReference>
<name>A0A0G4EL95_VITBC</name>
<evidence type="ECO:0008006" key="4">
    <source>
        <dbReference type="Google" id="ProtNLM"/>
    </source>
</evidence>
<feature type="region of interest" description="Disordered" evidence="1">
    <location>
        <begin position="154"/>
        <end position="182"/>
    </location>
</feature>
<dbReference type="SUPFAM" id="SSF89919">
    <property type="entry name" value="Ribosome-binding factor A, RbfA"/>
    <property type="match status" value="1"/>
</dbReference>
<dbReference type="GO" id="GO:0006364">
    <property type="term" value="P:rRNA processing"/>
    <property type="evidence" value="ECO:0007669"/>
    <property type="project" value="InterPro"/>
</dbReference>
<protein>
    <recommendedName>
        <fullName evidence="4">Ribosome-binding factor A</fullName>
    </recommendedName>
</protein>
<dbReference type="OrthoDB" id="418445at2759"/>
<dbReference type="InterPro" id="IPR000238">
    <property type="entry name" value="RbfA"/>
</dbReference>
<proteinExistence type="predicted"/>
<evidence type="ECO:0000313" key="2">
    <source>
        <dbReference type="EMBL" id="CEL97951.1"/>
    </source>
</evidence>
<dbReference type="Gene3D" id="3.30.300.20">
    <property type="match status" value="1"/>
</dbReference>
<feature type="region of interest" description="Disordered" evidence="1">
    <location>
        <begin position="250"/>
        <end position="274"/>
    </location>
</feature>
<keyword evidence="3" id="KW-1185">Reference proteome</keyword>
<dbReference type="PhylomeDB" id="A0A0G4EL95"/>
<dbReference type="AlphaFoldDB" id="A0A0G4EL95"/>
<evidence type="ECO:0000256" key="1">
    <source>
        <dbReference type="SAM" id="MobiDB-lite"/>
    </source>
</evidence>
<organism evidence="2 3">
    <name type="scientific">Vitrella brassicaformis (strain CCMP3155)</name>
    <dbReference type="NCBI Taxonomy" id="1169540"/>
    <lineage>
        <taxon>Eukaryota</taxon>
        <taxon>Sar</taxon>
        <taxon>Alveolata</taxon>
        <taxon>Colpodellida</taxon>
        <taxon>Vitrellaceae</taxon>
        <taxon>Vitrella</taxon>
    </lineage>
</organism>
<dbReference type="InterPro" id="IPR023799">
    <property type="entry name" value="RbfA_dom_sf"/>
</dbReference>
<feature type="region of interest" description="Disordered" evidence="1">
    <location>
        <begin position="78"/>
        <end position="100"/>
    </location>
</feature>
<reference evidence="2 3" key="1">
    <citation type="submission" date="2014-11" db="EMBL/GenBank/DDBJ databases">
        <authorList>
            <person name="Zhu J."/>
            <person name="Qi W."/>
            <person name="Song R."/>
        </authorList>
    </citation>
    <scope>NUCLEOTIDE SEQUENCE [LARGE SCALE GENOMIC DNA]</scope>
</reference>
<dbReference type="Pfam" id="PF02033">
    <property type="entry name" value="RBFA"/>
    <property type="match status" value="1"/>
</dbReference>
<sequence length="464" mass="54213">MEAMRRAAAPRSASIIPCVVSRSFSSQGGPPRYRLNVFKKLDQEYLAWSLKKMSDTVEQAERVNDSIKGLADKAHRWEMPQQQQQDPAESDPDSRVQKGPKYRDQLRDNVGAAGETFVPPLYVPHRTRGHEYRQFAKNIYTDTPPPAQREWLKAESGEGDGEGYEGSSSRREEFSDLNFAGEEEEDVFARYESLKDEPLYQDLTHEEARKMQELQMRRKLLDRRMRWLKMNMLPNPQKDAKMYLRQVDSEAATNDDDEEERLYPPPFMDERPDSPRITRMVNETRHLEVESRLRARIREEKWEVARILKEPAPTVGGVVLDHQEYHVQRRTVRIGRLIQSALEQVITCTTPQILHEMLGGASITVNHIEQRTYRSRCYVYYSLVSDHDPEEVQQKLDTAAPKIRYELARRLELVRTPEIAFRRNDDGSQFDKHRLMSLHMSSDERRARARRVQSTFASVMNHVK</sequence>
<dbReference type="EMBL" id="CDMY01000259">
    <property type="protein sequence ID" value="CEL97951.1"/>
    <property type="molecule type" value="Genomic_DNA"/>
</dbReference>
<gene>
    <name evidence="2" type="ORF">Vbra_12398</name>
</gene>
<dbReference type="InParanoid" id="A0A0G4EL95"/>